<dbReference type="PANTHER" id="PTHR43072">
    <property type="entry name" value="N-ACETYLTRANSFERASE"/>
    <property type="match status" value="1"/>
</dbReference>
<keyword evidence="1 4" id="KW-0808">Transferase</keyword>
<sequence>MKIRRAQVGDAGGIVAIANPIIRDTVITFTTEEKSVAGTVQAMQDGQPFWVAEASCGIVGYATLFPFRSGPGYARTREHTIGLLPSARGQGAGRCLMDVMLAEASAQGVHSVFAGVSGENRAGIDFHTALGFREVARLPEVGWKFGRWHDLVLMQKILSDVLSTG</sequence>
<dbReference type="OrthoDB" id="5459937at2"/>
<evidence type="ECO:0000313" key="4">
    <source>
        <dbReference type="EMBL" id="PRY25047.1"/>
    </source>
</evidence>
<dbReference type="InterPro" id="IPR016181">
    <property type="entry name" value="Acyl_CoA_acyltransferase"/>
</dbReference>
<feature type="domain" description="N-acetyltransferase" evidence="3">
    <location>
        <begin position="1"/>
        <end position="159"/>
    </location>
</feature>
<dbReference type="Proteomes" id="UP000239480">
    <property type="component" value="Unassembled WGS sequence"/>
</dbReference>
<evidence type="ECO:0000259" key="3">
    <source>
        <dbReference type="PROSITE" id="PS51186"/>
    </source>
</evidence>
<comment type="caution">
    <text evidence="4">The sequence shown here is derived from an EMBL/GenBank/DDBJ whole genome shotgun (WGS) entry which is preliminary data.</text>
</comment>
<keyword evidence="5" id="KW-1185">Reference proteome</keyword>
<dbReference type="InterPro" id="IPR000182">
    <property type="entry name" value="GNAT_dom"/>
</dbReference>
<gene>
    <name evidence="4" type="ORF">CLV78_102224</name>
</gene>
<dbReference type="Gene3D" id="3.40.630.30">
    <property type="match status" value="1"/>
</dbReference>
<name>A0A2T0RV66_9RHOB</name>
<dbReference type="RefSeq" id="WP_106203982.1">
    <property type="nucleotide sequence ID" value="NZ_PVTD01000002.1"/>
</dbReference>
<reference evidence="4 5" key="1">
    <citation type="submission" date="2018-03" db="EMBL/GenBank/DDBJ databases">
        <title>Genomic Encyclopedia of Archaeal and Bacterial Type Strains, Phase II (KMG-II): from individual species to whole genera.</title>
        <authorList>
            <person name="Goeker M."/>
        </authorList>
    </citation>
    <scope>NUCLEOTIDE SEQUENCE [LARGE SCALE GENOMIC DNA]</scope>
    <source>
        <strain evidence="4 5">DSM 29328</strain>
    </source>
</reference>
<proteinExistence type="predicted"/>
<dbReference type="GO" id="GO:0016747">
    <property type="term" value="F:acyltransferase activity, transferring groups other than amino-acyl groups"/>
    <property type="evidence" value="ECO:0007669"/>
    <property type="project" value="InterPro"/>
</dbReference>
<dbReference type="CDD" id="cd04301">
    <property type="entry name" value="NAT_SF"/>
    <property type="match status" value="1"/>
</dbReference>
<dbReference type="AlphaFoldDB" id="A0A2T0RV66"/>
<evidence type="ECO:0000256" key="1">
    <source>
        <dbReference type="ARBA" id="ARBA00022679"/>
    </source>
</evidence>
<organism evidence="4 5">
    <name type="scientific">Aliiruegeria haliotis</name>
    <dbReference type="NCBI Taxonomy" id="1280846"/>
    <lineage>
        <taxon>Bacteria</taxon>
        <taxon>Pseudomonadati</taxon>
        <taxon>Pseudomonadota</taxon>
        <taxon>Alphaproteobacteria</taxon>
        <taxon>Rhodobacterales</taxon>
        <taxon>Roseobacteraceae</taxon>
        <taxon>Aliiruegeria</taxon>
    </lineage>
</organism>
<accession>A0A2T0RV66</accession>
<evidence type="ECO:0000256" key="2">
    <source>
        <dbReference type="ARBA" id="ARBA00023315"/>
    </source>
</evidence>
<dbReference type="Pfam" id="PF00583">
    <property type="entry name" value="Acetyltransf_1"/>
    <property type="match status" value="1"/>
</dbReference>
<dbReference type="PROSITE" id="PS51186">
    <property type="entry name" value="GNAT"/>
    <property type="match status" value="1"/>
</dbReference>
<evidence type="ECO:0000313" key="5">
    <source>
        <dbReference type="Proteomes" id="UP000239480"/>
    </source>
</evidence>
<protein>
    <submittedName>
        <fullName evidence="4">Phosphinothricin acetyltransferase</fullName>
    </submittedName>
</protein>
<dbReference type="SUPFAM" id="SSF55729">
    <property type="entry name" value="Acyl-CoA N-acyltransferases (Nat)"/>
    <property type="match status" value="1"/>
</dbReference>
<keyword evidence="2" id="KW-0012">Acyltransferase</keyword>
<dbReference type="EMBL" id="PVTD01000002">
    <property type="protein sequence ID" value="PRY25047.1"/>
    <property type="molecule type" value="Genomic_DNA"/>
</dbReference>
<dbReference type="PANTHER" id="PTHR43072:SF23">
    <property type="entry name" value="UPF0039 PROTEIN C11D3.02C"/>
    <property type="match status" value="1"/>
</dbReference>